<dbReference type="Pfam" id="PF00651">
    <property type="entry name" value="BTB"/>
    <property type="match status" value="1"/>
</dbReference>
<gene>
    <name evidence="3" type="ORF">EIP91_005098</name>
</gene>
<evidence type="ECO:0000259" key="2">
    <source>
        <dbReference type="PROSITE" id="PS50097"/>
    </source>
</evidence>
<dbReference type="STRING" id="92696.A0A4R0RAM7"/>
<organism evidence="3 4">
    <name type="scientific">Steccherinum ochraceum</name>
    <dbReference type="NCBI Taxonomy" id="92696"/>
    <lineage>
        <taxon>Eukaryota</taxon>
        <taxon>Fungi</taxon>
        <taxon>Dikarya</taxon>
        <taxon>Basidiomycota</taxon>
        <taxon>Agaricomycotina</taxon>
        <taxon>Agaricomycetes</taxon>
        <taxon>Polyporales</taxon>
        <taxon>Steccherinaceae</taxon>
        <taxon>Steccherinum</taxon>
    </lineage>
</organism>
<reference evidence="3 4" key="1">
    <citation type="submission" date="2018-11" db="EMBL/GenBank/DDBJ databases">
        <title>Genome assembly of Steccherinum ochraceum LE-BIN_3174, the white-rot fungus of the Steccherinaceae family (The Residual Polyporoid clade, Polyporales, Basidiomycota).</title>
        <authorList>
            <person name="Fedorova T.V."/>
            <person name="Glazunova O.A."/>
            <person name="Landesman E.O."/>
            <person name="Moiseenko K.V."/>
            <person name="Psurtseva N.V."/>
            <person name="Savinova O.S."/>
            <person name="Shakhova N.V."/>
            <person name="Tyazhelova T.V."/>
            <person name="Vasina D.V."/>
        </authorList>
    </citation>
    <scope>NUCLEOTIDE SEQUENCE [LARGE SCALE GENOMIC DNA]</scope>
    <source>
        <strain evidence="3 4">LE-BIN_3174</strain>
    </source>
</reference>
<accession>A0A4R0RAM7</accession>
<dbReference type="AlphaFoldDB" id="A0A4R0RAM7"/>
<name>A0A4R0RAM7_9APHY</name>
<evidence type="ECO:0000313" key="3">
    <source>
        <dbReference type="EMBL" id="TCD63693.1"/>
    </source>
</evidence>
<evidence type="ECO:0000313" key="4">
    <source>
        <dbReference type="Proteomes" id="UP000292702"/>
    </source>
</evidence>
<sequence>MADTRRTKRARSDTEDEGDGEGDYVHSEDFWYADGNIVLVAQRTAFRIHQGVLARKSSIFEDMFKMPQPENAETYEDCPIVHVSDTAEDMEQVLAVLYDGDSLLNMPLEEVTPAAISAWLRLGTKYQLDRLRDETIRMLKARYPSTLQAYDALLERSRQYAIKEANHRNWVQEDGDIIALNLARKFGLHTILPAAFLACSQLRIEALILDPSSSSPDDEDLRILSTADLRICLSGREQLFQFQSNRYNFVFVPTISDDCESPGDCKASLKVVRDVILFEESLAAQLEGPFLEEFRWMDTDRFCGACIEFYTDIDDRARGKQWRRLRSVFKLDKK</sequence>
<comment type="caution">
    <text evidence="3">The sequence shown here is derived from an EMBL/GenBank/DDBJ whole genome shotgun (WGS) entry which is preliminary data.</text>
</comment>
<keyword evidence="4" id="KW-1185">Reference proteome</keyword>
<dbReference type="OrthoDB" id="3036049at2759"/>
<evidence type="ECO:0000256" key="1">
    <source>
        <dbReference type="SAM" id="MobiDB-lite"/>
    </source>
</evidence>
<dbReference type="SMART" id="SM00225">
    <property type="entry name" value="BTB"/>
    <property type="match status" value="1"/>
</dbReference>
<protein>
    <recommendedName>
        <fullName evidence="2">BTB domain-containing protein</fullName>
    </recommendedName>
</protein>
<dbReference type="InterPro" id="IPR011333">
    <property type="entry name" value="SKP1/BTB/POZ_sf"/>
</dbReference>
<proteinExistence type="predicted"/>
<feature type="region of interest" description="Disordered" evidence="1">
    <location>
        <begin position="1"/>
        <end position="24"/>
    </location>
</feature>
<feature type="domain" description="BTB" evidence="2">
    <location>
        <begin position="35"/>
        <end position="106"/>
    </location>
</feature>
<dbReference type="SUPFAM" id="SSF54695">
    <property type="entry name" value="POZ domain"/>
    <property type="match status" value="1"/>
</dbReference>
<dbReference type="PROSITE" id="PS50097">
    <property type="entry name" value="BTB"/>
    <property type="match status" value="1"/>
</dbReference>
<dbReference type="CDD" id="cd18186">
    <property type="entry name" value="BTB_POZ_ZBTB_KLHL-like"/>
    <property type="match status" value="1"/>
</dbReference>
<dbReference type="Gene3D" id="3.30.710.10">
    <property type="entry name" value="Potassium Channel Kv1.1, Chain A"/>
    <property type="match status" value="1"/>
</dbReference>
<dbReference type="Proteomes" id="UP000292702">
    <property type="component" value="Unassembled WGS sequence"/>
</dbReference>
<dbReference type="InterPro" id="IPR000210">
    <property type="entry name" value="BTB/POZ_dom"/>
</dbReference>
<dbReference type="EMBL" id="RWJN01000281">
    <property type="protein sequence ID" value="TCD63693.1"/>
    <property type="molecule type" value="Genomic_DNA"/>
</dbReference>